<evidence type="ECO:0000313" key="5">
    <source>
        <dbReference type="EMBL" id="BCO25339.1"/>
    </source>
</evidence>
<protein>
    <recommendedName>
        <fullName evidence="4">Fumarylacetoacetase-like C-terminal domain-containing protein</fullName>
    </recommendedName>
</protein>
<name>A0ABN6D3D9_9BURK</name>
<proteinExistence type="inferred from homology"/>
<dbReference type="InterPro" id="IPR051121">
    <property type="entry name" value="FAH"/>
</dbReference>
<dbReference type="EMBL" id="AP024238">
    <property type="protein sequence ID" value="BCO25339.1"/>
    <property type="molecule type" value="Genomic_DNA"/>
</dbReference>
<evidence type="ECO:0000259" key="4">
    <source>
        <dbReference type="Pfam" id="PF01557"/>
    </source>
</evidence>
<dbReference type="PANTHER" id="PTHR42796:SF4">
    <property type="entry name" value="FUMARYLACETOACETATE HYDROLASE DOMAIN-CONTAINING PROTEIN 2A"/>
    <property type="match status" value="1"/>
</dbReference>
<gene>
    <name evidence="5" type="ORF">MIZ03_0199</name>
</gene>
<comment type="cofactor">
    <cofactor evidence="1">
        <name>Mg(2+)</name>
        <dbReference type="ChEBI" id="CHEBI:18420"/>
    </cofactor>
</comment>
<dbReference type="Proteomes" id="UP000824366">
    <property type="component" value="Chromosome"/>
</dbReference>
<feature type="domain" description="Fumarylacetoacetase-like C-terminal" evidence="4">
    <location>
        <begin position="82"/>
        <end position="283"/>
    </location>
</feature>
<dbReference type="InterPro" id="IPR011234">
    <property type="entry name" value="Fumarylacetoacetase-like_C"/>
</dbReference>
<evidence type="ECO:0000256" key="3">
    <source>
        <dbReference type="ARBA" id="ARBA00022723"/>
    </source>
</evidence>
<dbReference type="RefSeq" id="WP_223906836.1">
    <property type="nucleotide sequence ID" value="NZ_AP024238.1"/>
</dbReference>
<dbReference type="SUPFAM" id="SSF56529">
    <property type="entry name" value="FAH"/>
    <property type="match status" value="1"/>
</dbReference>
<dbReference type="InterPro" id="IPR036663">
    <property type="entry name" value="Fumarylacetoacetase_C_sf"/>
</dbReference>
<dbReference type="Gene3D" id="3.90.850.10">
    <property type="entry name" value="Fumarylacetoacetase-like, C-terminal domain"/>
    <property type="match status" value="1"/>
</dbReference>
<dbReference type="Pfam" id="PF01557">
    <property type="entry name" value="FAA_hydrolase"/>
    <property type="match status" value="1"/>
</dbReference>
<evidence type="ECO:0000313" key="6">
    <source>
        <dbReference type="Proteomes" id="UP000824366"/>
    </source>
</evidence>
<reference evidence="5 6" key="1">
    <citation type="journal article" date="2021" name="Microbiol. Spectr.">
        <title>A Single Bacterium Capable of Oxidation and Reduction of Iron at Circumneutral pH.</title>
        <authorList>
            <person name="Kato S."/>
            <person name="Ohkuma M."/>
        </authorList>
    </citation>
    <scope>NUCLEOTIDE SEQUENCE [LARGE SCALE GENOMIC DNA]</scope>
    <source>
        <strain evidence="5 6">MIZ03</strain>
    </source>
</reference>
<comment type="similarity">
    <text evidence="2">Belongs to the FAH family.</text>
</comment>
<sequence>MQLCRFNDDRLGLVQGNDVIDVTAAIKILPAYSYPLPTHDLLIANLAAVCAEVRRLVSSESGLARHALADLKLLSPVANPGKVVAAPVNYLKHLQEAREDQAIHHKNEIGEIQRVGVFLKATSSIEGASAGITIARPDRRNDHEIELVAVIGKAGRHIPAANALEHVAGYCVGLDMTVRGPEERSMRKSPDGYTVLGPYLTTADEMTDVTHLDLLLTVNGEVRQRANTRDLIMNVAALIEFASSFYTLHPGDIVMTGTPEGVSQVFPGDRLTAEITGLGRMVVDIHSD</sequence>
<organism evidence="5 6">
    <name type="scientific">Rhodoferax lithotrophicus</name>
    <dbReference type="NCBI Taxonomy" id="2798804"/>
    <lineage>
        <taxon>Bacteria</taxon>
        <taxon>Pseudomonadati</taxon>
        <taxon>Pseudomonadota</taxon>
        <taxon>Betaproteobacteria</taxon>
        <taxon>Burkholderiales</taxon>
        <taxon>Comamonadaceae</taxon>
        <taxon>Rhodoferax</taxon>
    </lineage>
</organism>
<evidence type="ECO:0000256" key="1">
    <source>
        <dbReference type="ARBA" id="ARBA00001946"/>
    </source>
</evidence>
<dbReference type="PANTHER" id="PTHR42796">
    <property type="entry name" value="FUMARYLACETOACETATE HYDROLASE DOMAIN-CONTAINING PROTEIN 2A-RELATED"/>
    <property type="match status" value="1"/>
</dbReference>
<keyword evidence="6" id="KW-1185">Reference proteome</keyword>
<accession>A0ABN6D3D9</accession>
<evidence type="ECO:0000256" key="2">
    <source>
        <dbReference type="ARBA" id="ARBA00010211"/>
    </source>
</evidence>
<keyword evidence="3" id="KW-0479">Metal-binding</keyword>